<sequence length="84" mass="8718">MAAMPAPPDSSPVVASRQPRRRPEQHQPASTQPASTQPASAQPAGASPRSAPPPSASPRRQLASPTPPASRLHRQAVDSKGKTK</sequence>
<evidence type="ECO:0000313" key="2">
    <source>
        <dbReference type="EMBL" id="RVW30256.1"/>
    </source>
</evidence>
<protein>
    <submittedName>
        <fullName evidence="2">Uncharacterized protein</fullName>
    </submittedName>
</protein>
<gene>
    <name evidence="2" type="ORF">CK203_088688</name>
</gene>
<feature type="compositionally biased region" description="Pro residues" evidence="1">
    <location>
        <begin position="1"/>
        <end position="10"/>
    </location>
</feature>
<feature type="region of interest" description="Disordered" evidence="1">
    <location>
        <begin position="1"/>
        <end position="84"/>
    </location>
</feature>
<accession>A0A438D4A5</accession>
<name>A0A438D4A5_VITVI</name>
<proteinExistence type="predicted"/>
<comment type="caution">
    <text evidence="2">The sequence shown here is derived from an EMBL/GenBank/DDBJ whole genome shotgun (WGS) entry which is preliminary data.</text>
</comment>
<dbReference type="AlphaFoldDB" id="A0A438D4A5"/>
<feature type="compositionally biased region" description="Low complexity" evidence="1">
    <location>
        <begin position="26"/>
        <end position="49"/>
    </location>
</feature>
<dbReference type="Proteomes" id="UP000288805">
    <property type="component" value="Unassembled WGS sequence"/>
</dbReference>
<reference evidence="2 3" key="1">
    <citation type="journal article" date="2018" name="PLoS Genet.">
        <title>Population sequencing reveals clonal diversity and ancestral inbreeding in the grapevine cultivar Chardonnay.</title>
        <authorList>
            <person name="Roach M.J."/>
            <person name="Johnson D.L."/>
            <person name="Bohlmann J."/>
            <person name="van Vuuren H.J."/>
            <person name="Jones S.J."/>
            <person name="Pretorius I.S."/>
            <person name="Schmidt S.A."/>
            <person name="Borneman A.R."/>
        </authorList>
    </citation>
    <scope>NUCLEOTIDE SEQUENCE [LARGE SCALE GENOMIC DNA]</scope>
    <source>
        <strain evidence="3">cv. Chardonnay</strain>
        <tissue evidence="2">Leaf</tissue>
    </source>
</reference>
<evidence type="ECO:0000256" key="1">
    <source>
        <dbReference type="SAM" id="MobiDB-lite"/>
    </source>
</evidence>
<organism evidence="2 3">
    <name type="scientific">Vitis vinifera</name>
    <name type="common">Grape</name>
    <dbReference type="NCBI Taxonomy" id="29760"/>
    <lineage>
        <taxon>Eukaryota</taxon>
        <taxon>Viridiplantae</taxon>
        <taxon>Streptophyta</taxon>
        <taxon>Embryophyta</taxon>
        <taxon>Tracheophyta</taxon>
        <taxon>Spermatophyta</taxon>
        <taxon>Magnoliopsida</taxon>
        <taxon>eudicotyledons</taxon>
        <taxon>Gunneridae</taxon>
        <taxon>Pentapetalae</taxon>
        <taxon>rosids</taxon>
        <taxon>Vitales</taxon>
        <taxon>Vitaceae</taxon>
        <taxon>Viteae</taxon>
        <taxon>Vitis</taxon>
    </lineage>
</organism>
<feature type="compositionally biased region" description="Basic and acidic residues" evidence="1">
    <location>
        <begin position="75"/>
        <end position="84"/>
    </location>
</feature>
<evidence type="ECO:0000313" key="3">
    <source>
        <dbReference type="Proteomes" id="UP000288805"/>
    </source>
</evidence>
<dbReference type="EMBL" id="QGNW01001805">
    <property type="protein sequence ID" value="RVW30256.1"/>
    <property type="molecule type" value="Genomic_DNA"/>
</dbReference>